<keyword evidence="1" id="KW-0732">Signal</keyword>
<reference evidence="4 5" key="1">
    <citation type="submission" date="2019-02" db="EMBL/GenBank/DDBJ databases">
        <title>Deep-cultivation of Planctomycetes and their phenomic and genomic characterization uncovers novel biology.</title>
        <authorList>
            <person name="Wiegand S."/>
            <person name="Jogler M."/>
            <person name="Boedeker C."/>
            <person name="Pinto D."/>
            <person name="Vollmers J."/>
            <person name="Rivas-Marin E."/>
            <person name="Kohn T."/>
            <person name="Peeters S.H."/>
            <person name="Heuer A."/>
            <person name="Rast P."/>
            <person name="Oberbeckmann S."/>
            <person name="Bunk B."/>
            <person name="Jeske O."/>
            <person name="Meyerdierks A."/>
            <person name="Storesund J.E."/>
            <person name="Kallscheuer N."/>
            <person name="Luecker S."/>
            <person name="Lage O.M."/>
            <person name="Pohl T."/>
            <person name="Merkel B.J."/>
            <person name="Hornburger P."/>
            <person name="Mueller R.-W."/>
            <person name="Bruemmer F."/>
            <person name="Labrenz M."/>
            <person name="Spormann A.M."/>
            <person name="Op den Camp H."/>
            <person name="Overmann J."/>
            <person name="Amann R."/>
            <person name="Jetten M.S.M."/>
            <person name="Mascher T."/>
            <person name="Medema M.H."/>
            <person name="Devos D.P."/>
            <person name="Kaster A.-K."/>
            <person name="Ovreas L."/>
            <person name="Rohde M."/>
            <person name="Galperin M.Y."/>
            <person name="Jogler C."/>
        </authorList>
    </citation>
    <scope>NUCLEOTIDE SEQUENCE [LARGE SCALE GENOMIC DNA]</scope>
    <source>
        <strain evidence="2 4">HG66A1</strain>
        <strain evidence="3 5">V6</strain>
    </source>
</reference>
<dbReference type="Proteomes" id="UP000320421">
    <property type="component" value="Chromosome"/>
</dbReference>
<proteinExistence type="predicted"/>
<feature type="chain" id="PRO_5044617173" description="Secreted protein" evidence="1">
    <location>
        <begin position="30"/>
        <end position="178"/>
    </location>
</feature>
<evidence type="ECO:0000313" key="4">
    <source>
        <dbReference type="Proteomes" id="UP000320421"/>
    </source>
</evidence>
<organism evidence="2 4">
    <name type="scientific">Gimesia chilikensis</name>
    <dbReference type="NCBI Taxonomy" id="2605989"/>
    <lineage>
        <taxon>Bacteria</taxon>
        <taxon>Pseudomonadati</taxon>
        <taxon>Planctomycetota</taxon>
        <taxon>Planctomycetia</taxon>
        <taxon>Planctomycetales</taxon>
        <taxon>Planctomycetaceae</taxon>
        <taxon>Gimesia</taxon>
    </lineage>
</organism>
<evidence type="ECO:0000313" key="2">
    <source>
        <dbReference type="EMBL" id="QDT20279.1"/>
    </source>
</evidence>
<evidence type="ECO:0008006" key="6">
    <source>
        <dbReference type="Google" id="ProtNLM"/>
    </source>
</evidence>
<accession>A0A517WAU5</accession>
<dbReference type="EMBL" id="CP036266">
    <property type="protein sequence ID" value="QDT20279.1"/>
    <property type="molecule type" value="Genomic_DNA"/>
</dbReference>
<dbReference type="Proteomes" id="UP000320722">
    <property type="component" value="Chromosome"/>
</dbReference>
<evidence type="ECO:0000313" key="3">
    <source>
        <dbReference type="EMBL" id="QDU02376.1"/>
    </source>
</evidence>
<gene>
    <name evidence="2" type="ORF">HG66A1_20640</name>
    <name evidence="3" type="ORF">V6x_20780</name>
</gene>
<dbReference type="EMBL" id="CP036347">
    <property type="protein sequence ID" value="QDU02376.1"/>
    <property type="molecule type" value="Genomic_DNA"/>
</dbReference>
<name>A0A517PLN2_9PLAN</name>
<evidence type="ECO:0000256" key="1">
    <source>
        <dbReference type="SAM" id="SignalP"/>
    </source>
</evidence>
<sequence precursor="true">MWMSKTITTRIMVCLAALTVPLQGLPAAASCYCCPSQSQTDTECCSEQGSSTDSQTTRCCCTGAAVCHCGDDAELPSISAPTLESRPADITCSSEIQAVESGTCSCGTDCHCGSQNQPVSPLAPAPVENNPAEKLVDFPEVVFVVTIDNLSQTAGKTHFSAAPQAALDRCVSLCRFTL</sequence>
<accession>A0A517PLN2</accession>
<dbReference type="AlphaFoldDB" id="A0A517PLN2"/>
<feature type="signal peptide" evidence="1">
    <location>
        <begin position="1"/>
        <end position="29"/>
    </location>
</feature>
<keyword evidence="4" id="KW-1185">Reference proteome</keyword>
<dbReference type="PROSITE" id="PS51257">
    <property type="entry name" value="PROKAR_LIPOPROTEIN"/>
    <property type="match status" value="1"/>
</dbReference>
<evidence type="ECO:0000313" key="5">
    <source>
        <dbReference type="Proteomes" id="UP000320722"/>
    </source>
</evidence>
<protein>
    <recommendedName>
        <fullName evidence="6">Secreted protein</fullName>
    </recommendedName>
</protein>